<dbReference type="SUPFAM" id="SSF53383">
    <property type="entry name" value="PLP-dependent transferases"/>
    <property type="match status" value="1"/>
</dbReference>
<dbReference type="InterPro" id="IPR004839">
    <property type="entry name" value="Aminotransferase_I/II_large"/>
</dbReference>
<dbReference type="EMBL" id="CAJNNV010024537">
    <property type="protein sequence ID" value="CAE8610125.1"/>
    <property type="molecule type" value="Genomic_DNA"/>
</dbReference>
<evidence type="ECO:0000313" key="8">
    <source>
        <dbReference type="Proteomes" id="UP000654075"/>
    </source>
</evidence>
<dbReference type="InterPro" id="IPR015424">
    <property type="entry name" value="PyrdxlP-dep_Trfase"/>
</dbReference>
<keyword evidence="3" id="KW-0032">Aminotransferase</keyword>
<dbReference type="GO" id="GO:0008483">
    <property type="term" value="F:transaminase activity"/>
    <property type="evidence" value="ECO:0007669"/>
    <property type="project" value="UniProtKB-KW"/>
</dbReference>
<dbReference type="AlphaFoldDB" id="A0A813FE57"/>
<dbReference type="OMA" id="RINCARD"/>
<evidence type="ECO:0000256" key="2">
    <source>
        <dbReference type="ARBA" id="ARBA00007441"/>
    </source>
</evidence>
<dbReference type="PANTHER" id="PTHR46383">
    <property type="entry name" value="ASPARTATE AMINOTRANSFERASE"/>
    <property type="match status" value="1"/>
</dbReference>
<comment type="cofactor">
    <cofactor evidence="1">
        <name>pyridoxal 5'-phosphate</name>
        <dbReference type="ChEBI" id="CHEBI:597326"/>
    </cofactor>
</comment>
<reference evidence="7" key="1">
    <citation type="submission" date="2021-02" db="EMBL/GenBank/DDBJ databases">
        <authorList>
            <person name="Dougan E. K."/>
            <person name="Rhodes N."/>
            <person name="Thang M."/>
            <person name="Chan C."/>
        </authorList>
    </citation>
    <scope>NUCLEOTIDE SEQUENCE</scope>
</reference>
<evidence type="ECO:0000256" key="1">
    <source>
        <dbReference type="ARBA" id="ARBA00001933"/>
    </source>
</evidence>
<evidence type="ECO:0000256" key="3">
    <source>
        <dbReference type="ARBA" id="ARBA00022576"/>
    </source>
</evidence>
<dbReference type="Pfam" id="PF00155">
    <property type="entry name" value="Aminotran_1_2"/>
    <property type="match status" value="1"/>
</dbReference>
<proteinExistence type="inferred from homology"/>
<gene>
    <name evidence="7" type="ORF">PGLA1383_LOCUS27952</name>
</gene>
<dbReference type="Proteomes" id="UP000654075">
    <property type="component" value="Unassembled WGS sequence"/>
</dbReference>
<dbReference type="GO" id="GO:0030170">
    <property type="term" value="F:pyridoxal phosphate binding"/>
    <property type="evidence" value="ECO:0007669"/>
    <property type="project" value="InterPro"/>
</dbReference>
<dbReference type="PANTHER" id="PTHR46383:SF1">
    <property type="entry name" value="ASPARTATE AMINOTRANSFERASE"/>
    <property type="match status" value="1"/>
</dbReference>
<evidence type="ECO:0000256" key="5">
    <source>
        <dbReference type="ARBA" id="ARBA00022898"/>
    </source>
</evidence>
<comment type="similarity">
    <text evidence="2">Belongs to the class-I pyridoxal-phosphate-dependent aminotransferase family.</text>
</comment>
<dbReference type="InterPro" id="IPR015421">
    <property type="entry name" value="PyrdxlP-dep_Trfase_major"/>
</dbReference>
<accession>A0A813FE57</accession>
<keyword evidence="5" id="KW-0663">Pyridoxal phosphate</keyword>
<feature type="domain" description="Aminotransferase class I/classII large" evidence="6">
    <location>
        <begin position="66"/>
        <end position="437"/>
    </location>
</feature>
<comment type="caution">
    <text evidence="7">The sequence shown here is derived from an EMBL/GenBank/DDBJ whole genome shotgun (WGS) entry which is preliminary data.</text>
</comment>
<evidence type="ECO:0000259" key="6">
    <source>
        <dbReference type="Pfam" id="PF00155"/>
    </source>
</evidence>
<keyword evidence="8" id="KW-1185">Reference proteome</keyword>
<dbReference type="CDD" id="cd00609">
    <property type="entry name" value="AAT_like"/>
    <property type="match status" value="1"/>
</dbReference>
<evidence type="ECO:0000313" key="7">
    <source>
        <dbReference type="EMBL" id="CAE8610125.1"/>
    </source>
</evidence>
<organism evidence="7 8">
    <name type="scientific">Polarella glacialis</name>
    <name type="common">Dinoflagellate</name>
    <dbReference type="NCBI Taxonomy" id="89957"/>
    <lineage>
        <taxon>Eukaryota</taxon>
        <taxon>Sar</taxon>
        <taxon>Alveolata</taxon>
        <taxon>Dinophyceae</taxon>
        <taxon>Suessiales</taxon>
        <taxon>Suessiaceae</taxon>
        <taxon>Polarella</taxon>
    </lineage>
</organism>
<dbReference type="Gene3D" id="3.40.640.10">
    <property type="entry name" value="Type I PLP-dependent aspartate aminotransferase-like (Major domain)"/>
    <property type="match status" value="1"/>
</dbReference>
<evidence type="ECO:0000256" key="4">
    <source>
        <dbReference type="ARBA" id="ARBA00022679"/>
    </source>
</evidence>
<keyword evidence="4" id="KW-0808">Transferase</keyword>
<name>A0A813FE57_POLGL</name>
<sequence length="450" mass="48441">MSPCSRLALALAAAGKRAISSAPRNSAVKDSLPKLAVTRRVEDSQPLLIKEIAAEVVARISAGHAVVNLSQGVPCLPIFKEAEERMVNFLREGHLPYSHVAGIWSVRETAAKFVNHFYGTDFTADHTIITAGGIQACFNTLALVVESKADVVLSTLPAYSLYQAQTSYFGGTFAAMTSGSDGRLRPEALHAAFDEQRKAGRRVRCVCLCTPNNPTGVVMSRQEVEELASALDLELAREPAGFLVLLDEVYLGLHDGAHVSLLQVASEQLRRRICLVLSASKGLGAMPGARAAWLTVGDKALVPEMLKVQSAVSANASTIAQVGLEASLAHCMSDPKVLQQVHDYYSTRIGFMVEQLNSLGQKYNLGVLCSHPRGAFYIWADFSGLTAVENDLQLQRLLLDRGVAVIPGSAFSISPSLKMLRINCARDDMEELQTAVRIFDETLAGLCGSS</sequence>
<protein>
    <recommendedName>
        <fullName evidence="6">Aminotransferase class I/classII large domain-containing protein</fullName>
    </recommendedName>
</protein>
<dbReference type="InterPro" id="IPR050596">
    <property type="entry name" value="AspAT/PAT-like"/>
</dbReference>
<dbReference type="GO" id="GO:0006520">
    <property type="term" value="P:amino acid metabolic process"/>
    <property type="evidence" value="ECO:0007669"/>
    <property type="project" value="InterPro"/>
</dbReference>